<dbReference type="STRING" id="1156417.Y919_00560"/>
<evidence type="ECO:0000256" key="2">
    <source>
        <dbReference type="ARBA" id="ARBA00007880"/>
    </source>
</evidence>
<comment type="similarity">
    <text evidence="2">Belongs to the alanine racemase family.</text>
</comment>
<dbReference type="AlphaFoldDB" id="A0A096BL36"/>
<dbReference type="EC" id="5.1.1.12" evidence="7"/>
<dbReference type="GO" id="GO:0005829">
    <property type="term" value="C:cytosol"/>
    <property type="evidence" value="ECO:0007669"/>
    <property type="project" value="TreeGrafter"/>
</dbReference>
<dbReference type="SUPFAM" id="SSF51419">
    <property type="entry name" value="PLP-binding barrel"/>
    <property type="match status" value="1"/>
</dbReference>
<dbReference type="InterPro" id="IPR000821">
    <property type="entry name" value="Ala_racemase"/>
</dbReference>
<keyword evidence="5" id="KW-0413">Isomerase</keyword>
<reference evidence="9 10" key="1">
    <citation type="submission" date="2013-12" db="EMBL/GenBank/DDBJ databases">
        <title>Draft genome sequence of Caloranaerobacter sp. H53214.</title>
        <authorList>
            <person name="Jiang L.J."/>
            <person name="Shao Z.Z."/>
            <person name="Long M.N."/>
        </authorList>
    </citation>
    <scope>NUCLEOTIDE SEQUENCE [LARGE SCALE GENOMIC DNA]</scope>
    <source>
        <strain evidence="9 10">H53214</strain>
    </source>
</reference>
<comment type="subunit">
    <text evidence="3">Homodimer.</text>
</comment>
<comment type="cofactor">
    <cofactor evidence="1">
        <name>pyridoxal 5'-phosphate</name>
        <dbReference type="ChEBI" id="CHEBI:597326"/>
    </cofactor>
</comment>
<dbReference type="PANTHER" id="PTHR30511:SF3">
    <property type="entry name" value="LYSINE RACEMASE"/>
    <property type="match status" value="1"/>
</dbReference>
<evidence type="ECO:0000313" key="10">
    <source>
        <dbReference type="Proteomes" id="UP000029622"/>
    </source>
</evidence>
<accession>A0A096BL36</accession>
<comment type="catalytic activity">
    <reaction evidence="6">
        <text>L-ornithine = D-ornithine</text>
        <dbReference type="Rhea" id="RHEA:11584"/>
        <dbReference type="ChEBI" id="CHEBI:46911"/>
        <dbReference type="ChEBI" id="CHEBI:57668"/>
        <dbReference type="EC" id="5.1.1.12"/>
    </reaction>
</comment>
<comment type="caution">
    <text evidence="9">The sequence shown here is derived from an EMBL/GenBank/DDBJ whole genome shotgun (WGS) entry which is preliminary data.</text>
</comment>
<evidence type="ECO:0000313" key="9">
    <source>
        <dbReference type="EMBL" id="KGG81488.1"/>
    </source>
</evidence>
<dbReference type="FunFam" id="3.20.20.10:FF:000013">
    <property type="entry name" value="Alanine/ornithine racemase family PLP-dependent enzyme"/>
    <property type="match status" value="1"/>
</dbReference>
<protein>
    <recommendedName>
        <fullName evidence="7">ornithine racemase</fullName>
        <ecNumber evidence="7">5.1.1.12</ecNumber>
    </recommendedName>
</protein>
<dbReference type="Proteomes" id="UP000029622">
    <property type="component" value="Unassembled WGS sequence"/>
</dbReference>
<evidence type="ECO:0000256" key="7">
    <source>
        <dbReference type="ARBA" id="ARBA00066594"/>
    </source>
</evidence>
<evidence type="ECO:0000259" key="8">
    <source>
        <dbReference type="Pfam" id="PF01168"/>
    </source>
</evidence>
<dbReference type="NCBIfam" id="NF040742">
    <property type="entry name" value="racem_Orr"/>
    <property type="match status" value="1"/>
</dbReference>
<dbReference type="Gene3D" id="3.20.20.10">
    <property type="entry name" value="Alanine racemase"/>
    <property type="match status" value="1"/>
</dbReference>
<gene>
    <name evidence="9" type="ORF">Y919_00560</name>
</gene>
<evidence type="ECO:0000256" key="6">
    <source>
        <dbReference type="ARBA" id="ARBA00051193"/>
    </source>
</evidence>
<sequence length="357" mass="40138">MIKVRYPCVEISLDKIKHNTREIVELCKRNNINVTGVTKVFCGEPKIAKTMVEGGVQILADSRIENLIKLKEINVPKMLLRLPMISQADEVIKYSDISLNSELNIIKELSKKAVEQNKEHKIILMVDLGDLREGIFDEEEIFFVVSEILKLDGIKLIGIGTNLTCYGGVIPKYENLSKLVKIKMNIEKKFNIELDIISGGNSSSLYLLKAGEMPKKINQLRLGESIVLGRETAYGESIENTYDDCFKLIVEIIEIKEKPSVPIGEIGMDAFGNKPTFIDKGIMKRAICAIGKQDVDLGDIIPYDKNIEILGESSDHLILDITKCEKNYEVGDNVEFKLTYGGILKVMTSEYVKKNFV</sequence>
<dbReference type="GO" id="GO:0050157">
    <property type="term" value="F:ornithine racemase activity"/>
    <property type="evidence" value="ECO:0007669"/>
    <property type="project" value="UniProtKB-EC"/>
</dbReference>
<dbReference type="RefSeq" id="WP_035161283.1">
    <property type="nucleotide sequence ID" value="NZ_AZTB01000001.1"/>
</dbReference>
<evidence type="ECO:0000256" key="1">
    <source>
        <dbReference type="ARBA" id="ARBA00001933"/>
    </source>
</evidence>
<dbReference type="Pfam" id="PF01168">
    <property type="entry name" value="Ala_racemase_N"/>
    <property type="match status" value="1"/>
</dbReference>
<dbReference type="InterPro" id="IPR029066">
    <property type="entry name" value="PLP-binding_barrel"/>
</dbReference>
<organism evidence="9 10">
    <name type="scientific">Caloranaerobacter azorensis H53214</name>
    <dbReference type="NCBI Taxonomy" id="1156417"/>
    <lineage>
        <taxon>Bacteria</taxon>
        <taxon>Bacillati</taxon>
        <taxon>Bacillota</taxon>
        <taxon>Tissierellia</taxon>
        <taxon>Tissierellales</taxon>
        <taxon>Thermohalobacteraceae</taxon>
        <taxon>Caloranaerobacter</taxon>
    </lineage>
</organism>
<dbReference type="InterPro" id="IPR001608">
    <property type="entry name" value="Ala_racemase_N"/>
</dbReference>
<proteinExistence type="inferred from homology"/>
<keyword evidence="4" id="KW-0663">Pyridoxal phosphate</keyword>
<feature type="domain" description="Alanine racemase N-terminal" evidence="8">
    <location>
        <begin position="11"/>
        <end position="227"/>
    </location>
</feature>
<dbReference type="EMBL" id="AZTB01000001">
    <property type="protein sequence ID" value="KGG81488.1"/>
    <property type="molecule type" value="Genomic_DNA"/>
</dbReference>
<evidence type="ECO:0000256" key="4">
    <source>
        <dbReference type="ARBA" id="ARBA00022898"/>
    </source>
</evidence>
<dbReference type="CDD" id="cd06815">
    <property type="entry name" value="PLPDE_III_AR_like_1"/>
    <property type="match status" value="1"/>
</dbReference>
<evidence type="ECO:0000256" key="5">
    <source>
        <dbReference type="ARBA" id="ARBA00023235"/>
    </source>
</evidence>
<dbReference type="GO" id="GO:0030170">
    <property type="term" value="F:pyridoxal phosphate binding"/>
    <property type="evidence" value="ECO:0007669"/>
    <property type="project" value="TreeGrafter"/>
</dbReference>
<dbReference type="PANTHER" id="PTHR30511">
    <property type="entry name" value="ALANINE RACEMASE"/>
    <property type="match status" value="1"/>
</dbReference>
<dbReference type="GO" id="GO:0008784">
    <property type="term" value="F:alanine racemase activity"/>
    <property type="evidence" value="ECO:0007669"/>
    <property type="project" value="TreeGrafter"/>
</dbReference>
<evidence type="ECO:0000256" key="3">
    <source>
        <dbReference type="ARBA" id="ARBA00011738"/>
    </source>
</evidence>
<name>A0A096BL36_9FIRM</name>